<reference evidence="4 5" key="1">
    <citation type="submission" date="2015-01" db="EMBL/GenBank/DDBJ databases">
        <title>Evolution of Trichinella species and genotypes.</title>
        <authorList>
            <person name="Korhonen P.K."/>
            <person name="Edoardo P."/>
            <person name="Giuseppe L.R."/>
            <person name="Gasser R.B."/>
        </authorList>
    </citation>
    <scope>NUCLEOTIDE SEQUENCE [LARGE SCALE GENOMIC DNA]</scope>
    <source>
        <strain evidence="4">ISS141</strain>
    </source>
</reference>
<dbReference type="InterPro" id="IPR036483">
    <property type="entry name" value="PWI_dom_sf"/>
</dbReference>
<sequence length="370" mass="42358">MADAGFFRGTNSEQDLRFSNKQKKLLKTLKFEDSLNTKVDMKRIDLDVMRLWITKRVSEILGIEDDVVVEFVLNQLEEEVDCIIDLDPRNMQINLTGFLNAKKAREFMGELWDLLIDAQSSDCGIPQTLINAKAEYLRSLSVERLATLDDPPSPELKNDSPPACVEAEERPIRDCDSPGKVSPSKTREPRHKEREQRFRRRQIHSARRSIVREQRTPAANESKADGRRRNEEPIVQVDEKCKKIDAMEKIVILDTLALINQKRSMINRLTNNGQWKSALKEADVVEVGAKNEMKNMFVEKGKVLFVLNAITILRIDIPEEGSTDLEEHQRRKILQHRTKSAEADDVCVIVAEARLILFIITDTGAEEIEV</sequence>
<evidence type="ECO:0000256" key="1">
    <source>
        <dbReference type="ARBA" id="ARBA00022664"/>
    </source>
</evidence>
<feature type="region of interest" description="Disordered" evidence="2">
    <location>
        <begin position="147"/>
        <end position="232"/>
    </location>
</feature>
<keyword evidence="1" id="KW-0507">mRNA processing</keyword>
<feature type="compositionally biased region" description="Basic and acidic residues" evidence="2">
    <location>
        <begin position="185"/>
        <end position="196"/>
    </location>
</feature>
<name>A0A0V0Y133_TRIPS</name>
<dbReference type="SUPFAM" id="SSF101233">
    <property type="entry name" value="PWI domain"/>
    <property type="match status" value="1"/>
</dbReference>
<organism evidence="4 5">
    <name type="scientific">Trichinella pseudospiralis</name>
    <name type="common">Parasitic roundworm</name>
    <dbReference type="NCBI Taxonomy" id="6337"/>
    <lineage>
        <taxon>Eukaryota</taxon>
        <taxon>Metazoa</taxon>
        <taxon>Ecdysozoa</taxon>
        <taxon>Nematoda</taxon>
        <taxon>Enoplea</taxon>
        <taxon>Dorylaimia</taxon>
        <taxon>Trichinellida</taxon>
        <taxon>Trichinellidae</taxon>
        <taxon>Trichinella</taxon>
    </lineage>
</organism>
<protein>
    <submittedName>
        <fullName evidence="4">Serine/arginine repetitive matrix protein 1</fullName>
    </submittedName>
</protein>
<dbReference type="GO" id="GO:0006397">
    <property type="term" value="P:mRNA processing"/>
    <property type="evidence" value="ECO:0007669"/>
    <property type="project" value="UniProtKB-KW"/>
</dbReference>
<evidence type="ECO:0000313" key="4">
    <source>
        <dbReference type="EMBL" id="KRX94081.1"/>
    </source>
</evidence>
<dbReference type="InterPro" id="IPR052225">
    <property type="entry name" value="Ser/Arg_repetitive_matrix"/>
</dbReference>
<dbReference type="GO" id="GO:0005681">
    <property type="term" value="C:spliceosomal complex"/>
    <property type="evidence" value="ECO:0007669"/>
    <property type="project" value="TreeGrafter"/>
</dbReference>
<gene>
    <name evidence="4" type="primary">SRRM1</name>
    <name evidence="4" type="ORF">T4E_12238</name>
</gene>
<feature type="compositionally biased region" description="Basic and acidic residues" evidence="2">
    <location>
        <begin position="167"/>
        <end position="177"/>
    </location>
</feature>
<feature type="compositionally biased region" description="Basic and acidic residues" evidence="2">
    <location>
        <begin position="222"/>
        <end position="232"/>
    </location>
</feature>
<dbReference type="GO" id="GO:0048024">
    <property type="term" value="P:regulation of mRNA splicing, via spliceosome"/>
    <property type="evidence" value="ECO:0007669"/>
    <property type="project" value="TreeGrafter"/>
</dbReference>
<accession>A0A0V0Y133</accession>
<dbReference type="Gene3D" id="1.20.1390.10">
    <property type="entry name" value="PWI domain"/>
    <property type="match status" value="1"/>
</dbReference>
<dbReference type="PANTHER" id="PTHR23148:SF0">
    <property type="entry name" value="SERINE_ARGININE REPETITIVE MATRIX PROTEIN 1"/>
    <property type="match status" value="1"/>
</dbReference>
<dbReference type="AlphaFoldDB" id="A0A0V0Y133"/>
<comment type="caution">
    <text evidence="4">The sequence shown here is derived from an EMBL/GenBank/DDBJ whole genome shotgun (WGS) entry which is preliminary data.</text>
</comment>
<proteinExistence type="predicted"/>
<feature type="domain" description="PWI" evidence="3">
    <location>
        <begin position="28"/>
        <end position="132"/>
    </location>
</feature>
<dbReference type="GO" id="GO:0003723">
    <property type="term" value="F:RNA binding"/>
    <property type="evidence" value="ECO:0007669"/>
    <property type="project" value="TreeGrafter"/>
</dbReference>
<evidence type="ECO:0000259" key="3">
    <source>
        <dbReference type="PROSITE" id="PS51025"/>
    </source>
</evidence>
<evidence type="ECO:0000313" key="5">
    <source>
        <dbReference type="Proteomes" id="UP000054815"/>
    </source>
</evidence>
<dbReference type="PROSITE" id="PS51025">
    <property type="entry name" value="PWI"/>
    <property type="match status" value="1"/>
</dbReference>
<dbReference type="Pfam" id="PF01480">
    <property type="entry name" value="PWI"/>
    <property type="match status" value="1"/>
</dbReference>
<dbReference type="PANTHER" id="PTHR23148">
    <property type="entry name" value="SERINE/ARGININE REGULATED NUCLEAR MATRIX PROTEIN"/>
    <property type="match status" value="1"/>
</dbReference>
<dbReference type="InterPro" id="IPR002483">
    <property type="entry name" value="PWI_dom"/>
</dbReference>
<dbReference type="EMBL" id="JYDU01000077">
    <property type="protein sequence ID" value="KRX94081.1"/>
    <property type="molecule type" value="Genomic_DNA"/>
</dbReference>
<dbReference type="Proteomes" id="UP000054815">
    <property type="component" value="Unassembled WGS sequence"/>
</dbReference>
<feature type="compositionally biased region" description="Basic residues" evidence="2">
    <location>
        <begin position="197"/>
        <end position="209"/>
    </location>
</feature>
<evidence type="ECO:0000256" key="2">
    <source>
        <dbReference type="SAM" id="MobiDB-lite"/>
    </source>
</evidence>
<dbReference type="SMART" id="SM00311">
    <property type="entry name" value="PWI"/>
    <property type="match status" value="1"/>
</dbReference>